<feature type="transmembrane region" description="Helical" evidence="7">
    <location>
        <begin position="145"/>
        <end position="164"/>
    </location>
</feature>
<dbReference type="RefSeq" id="WP_083204642.1">
    <property type="nucleotide sequence ID" value="NZ_FMBM01000002.1"/>
</dbReference>
<evidence type="ECO:0000313" key="11">
    <source>
        <dbReference type="EMBL" id="SCC82383.1"/>
    </source>
</evidence>
<keyword evidence="6 7" id="KW-0472">Membrane</keyword>
<reference evidence="11 13" key="2">
    <citation type="submission" date="2016-08" db="EMBL/GenBank/DDBJ databases">
        <authorList>
            <person name="Varghese N."/>
            <person name="Submissions Spin"/>
        </authorList>
    </citation>
    <scope>NUCLEOTIDE SEQUENCE [LARGE SCALE GENOMIC DNA]</scope>
    <source>
        <strain evidence="11 13">HL-109</strain>
    </source>
</reference>
<dbReference type="Gene3D" id="1.10.3720.10">
    <property type="entry name" value="MetI-like"/>
    <property type="match status" value="1"/>
</dbReference>
<comment type="similarity">
    <text evidence="7">Belongs to the binding-protein-dependent transport system permease family.</text>
</comment>
<dbReference type="CDD" id="cd06261">
    <property type="entry name" value="TM_PBP2"/>
    <property type="match status" value="1"/>
</dbReference>
<dbReference type="InterPro" id="IPR000515">
    <property type="entry name" value="MetI-like"/>
</dbReference>
<dbReference type="InterPro" id="IPR035906">
    <property type="entry name" value="MetI-like_sf"/>
</dbReference>
<evidence type="ECO:0000313" key="12">
    <source>
        <dbReference type="Proteomes" id="UP000050497"/>
    </source>
</evidence>
<keyword evidence="13" id="KW-1185">Reference proteome</keyword>
<keyword evidence="3" id="KW-1003">Cell membrane</keyword>
<dbReference type="Proteomes" id="UP000050497">
    <property type="component" value="Unassembled WGS sequence"/>
</dbReference>
<dbReference type="EMBL" id="FMBM01000002">
    <property type="protein sequence ID" value="SCC82383.1"/>
    <property type="molecule type" value="Genomic_DNA"/>
</dbReference>
<evidence type="ECO:0000256" key="5">
    <source>
        <dbReference type="ARBA" id="ARBA00022989"/>
    </source>
</evidence>
<evidence type="ECO:0000256" key="1">
    <source>
        <dbReference type="ARBA" id="ARBA00004651"/>
    </source>
</evidence>
<comment type="caution">
    <text evidence="10">The sequence shown here is derived from an EMBL/GenBank/DDBJ whole genome shotgun (WGS) entry which is preliminary data.</text>
</comment>
<dbReference type="GO" id="GO:0055085">
    <property type="term" value="P:transmembrane transport"/>
    <property type="evidence" value="ECO:0007669"/>
    <property type="project" value="InterPro"/>
</dbReference>
<proteinExistence type="inferred from homology"/>
<feature type="transmembrane region" description="Helical" evidence="7">
    <location>
        <begin position="107"/>
        <end position="133"/>
    </location>
</feature>
<dbReference type="STRING" id="1653334.GA0071312_3374"/>
<dbReference type="AlphaFoldDB" id="A0A0P7Y4F8"/>
<evidence type="ECO:0000256" key="4">
    <source>
        <dbReference type="ARBA" id="ARBA00022692"/>
    </source>
</evidence>
<dbReference type="GO" id="GO:0005886">
    <property type="term" value="C:plasma membrane"/>
    <property type="evidence" value="ECO:0007669"/>
    <property type="project" value="UniProtKB-SubCell"/>
</dbReference>
<evidence type="ECO:0000313" key="10">
    <source>
        <dbReference type="EMBL" id="KPQ11476.1"/>
    </source>
</evidence>
<evidence type="ECO:0000313" key="13">
    <source>
        <dbReference type="Proteomes" id="UP000182800"/>
    </source>
</evidence>
<feature type="transmembrane region" description="Helical" evidence="7">
    <location>
        <begin position="266"/>
        <end position="285"/>
    </location>
</feature>
<keyword evidence="2 7" id="KW-0813">Transport</keyword>
<feature type="transmembrane region" description="Helical" evidence="7">
    <location>
        <begin position="231"/>
        <end position="254"/>
    </location>
</feature>
<dbReference type="SUPFAM" id="SSF161098">
    <property type="entry name" value="MetI-like"/>
    <property type="match status" value="1"/>
</dbReference>
<feature type="transmembrane region" description="Helical" evidence="7">
    <location>
        <begin position="204"/>
        <end position="224"/>
    </location>
</feature>
<dbReference type="PANTHER" id="PTHR30151">
    <property type="entry name" value="ALKANE SULFONATE ABC TRANSPORTER-RELATED, MEMBRANE SUBUNIT"/>
    <property type="match status" value="1"/>
</dbReference>
<accession>A0A0P7Y4F8</accession>
<evidence type="ECO:0000256" key="7">
    <source>
        <dbReference type="RuleBase" id="RU363032"/>
    </source>
</evidence>
<name>A0A0P7Y4F8_9HYPH</name>
<dbReference type="PANTHER" id="PTHR30151:SF38">
    <property type="entry name" value="ALIPHATIC SULFONATES TRANSPORT PERMEASE PROTEIN SSUC-RELATED"/>
    <property type="match status" value="1"/>
</dbReference>
<dbReference type="Proteomes" id="UP000182800">
    <property type="component" value="Unassembled WGS sequence"/>
</dbReference>
<reference evidence="10 12" key="1">
    <citation type="submission" date="2015-09" db="EMBL/GenBank/DDBJ databases">
        <title>Identification and resolution of microdiversity through metagenomic sequencing of parallel consortia.</title>
        <authorList>
            <person name="Nelson W.C."/>
            <person name="Romine M.F."/>
            <person name="Lindemann S.R."/>
        </authorList>
    </citation>
    <scope>NUCLEOTIDE SEQUENCE [LARGE SCALE GENOMIC DNA]</scope>
    <source>
        <strain evidence="10">HL-109</strain>
    </source>
</reference>
<sequence length="296" mass="31295">MPAESTAHGARAREANPQSEPLREVPLQKAAQGGAGLRPVPFRGGGFTHKPLSLISPFVFVSLIGLWELGSQTGFISPIALPAPSAAFGAFVDLVRTGTLWRHLEASLFRLIVGWTLGTAIGVAVGLAIALFSVMRAGLSPVVSALFPIPKIALLPLFIVWFGIGEGSKVATILFGAFFPTVIATYGGVDNVDRNLIRMGQSFGLSWLSIVRKIIIPGAMPAILSGFRISASIAIVLLVAAEMIGAQFGIGAYILMAGSLFAIEQLIAGVAMLSILGLTISWLIGRAERFFLTWRT</sequence>
<dbReference type="Pfam" id="PF00528">
    <property type="entry name" value="BPD_transp_1"/>
    <property type="match status" value="1"/>
</dbReference>
<dbReference type="PROSITE" id="PS50928">
    <property type="entry name" value="ABC_TM1"/>
    <property type="match status" value="1"/>
</dbReference>
<feature type="transmembrane region" description="Helical" evidence="7">
    <location>
        <begin position="171"/>
        <end position="189"/>
    </location>
</feature>
<feature type="domain" description="ABC transmembrane type-1" evidence="9">
    <location>
        <begin position="104"/>
        <end position="284"/>
    </location>
</feature>
<protein>
    <submittedName>
        <fullName evidence="10">NitT/TauT family transport system permease protein</fullName>
    </submittedName>
</protein>
<keyword evidence="5 7" id="KW-1133">Transmembrane helix</keyword>
<evidence type="ECO:0000256" key="8">
    <source>
        <dbReference type="SAM" id="MobiDB-lite"/>
    </source>
</evidence>
<evidence type="ECO:0000256" key="6">
    <source>
        <dbReference type="ARBA" id="ARBA00023136"/>
    </source>
</evidence>
<dbReference type="PATRIC" id="fig|1653334.4.peg.2291"/>
<keyword evidence="4 7" id="KW-0812">Transmembrane</keyword>
<evidence type="ECO:0000256" key="3">
    <source>
        <dbReference type="ARBA" id="ARBA00022475"/>
    </source>
</evidence>
<evidence type="ECO:0000256" key="2">
    <source>
        <dbReference type="ARBA" id="ARBA00022448"/>
    </source>
</evidence>
<gene>
    <name evidence="11" type="ORF">GA0071312_3374</name>
    <name evidence="10" type="ORF">HLUCCO17_06105</name>
</gene>
<feature type="region of interest" description="Disordered" evidence="8">
    <location>
        <begin position="1"/>
        <end position="24"/>
    </location>
</feature>
<dbReference type="EMBL" id="LJSX01000007">
    <property type="protein sequence ID" value="KPQ11476.1"/>
    <property type="molecule type" value="Genomic_DNA"/>
</dbReference>
<organism evidence="10 12">
    <name type="scientific">Saliniramus fredricksonii</name>
    <dbReference type="NCBI Taxonomy" id="1653334"/>
    <lineage>
        <taxon>Bacteria</taxon>
        <taxon>Pseudomonadati</taxon>
        <taxon>Pseudomonadota</taxon>
        <taxon>Alphaproteobacteria</taxon>
        <taxon>Hyphomicrobiales</taxon>
        <taxon>Salinarimonadaceae</taxon>
        <taxon>Saliniramus</taxon>
    </lineage>
</organism>
<evidence type="ECO:0000259" key="9">
    <source>
        <dbReference type="PROSITE" id="PS50928"/>
    </source>
</evidence>
<comment type="subcellular location">
    <subcellularLocation>
        <location evidence="1 7">Cell membrane</location>
        <topology evidence="1 7">Multi-pass membrane protein</topology>
    </subcellularLocation>
</comment>
<dbReference type="OrthoDB" id="9799271at2"/>